<name>A0A2V3UNA2_9HYPH</name>
<gene>
    <name evidence="1" type="ORF">C7450_103127</name>
</gene>
<keyword evidence="2" id="KW-1185">Reference proteome</keyword>
<dbReference type="RefSeq" id="WP_110373919.1">
    <property type="nucleotide sequence ID" value="NZ_JAHBRY010000001.1"/>
</dbReference>
<reference evidence="1 2" key="1">
    <citation type="submission" date="2018-05" db="EMBL/GenBank/DDBJ databases">
        <title>Genomic Encyclopedia of Type Strains, Phase IV (KMG-IV): sequencing the most valuable type-strain genomes for metagenomic binning, comparative biology and taxonomic classification.</title>
        <authorList>
            <person name="Goeker M."/>
        </authorList>
    </citation>
    <scope>NUCLEOTIDE SEQUENCE [LARGE SCALE GENOMIC DNA]</scope>
    <source>
        <strain evidence="1 2">DSM 6462</strain>
    </source>
</reference>
<dbReference type="Proteomes" id="UP000248021">
    <property type="component" value="Unassembled WGS sequence"/>
</dbReference>
<sequence>MILPTSLAAFCVTHPLLSETATLALMRRSPEPEDWRSLLRGRRPPVRFVHEKATCPLCRQPTYDMGAWWPVAGPATHNRFWHACCVQTWRNWTAYSDLGGYLSARQNWKCAISGEPLQIIRERQIDQPDGTTEMMATRYATRIEIDHRIPLWQVRAEAESHRWPDILRYWGPSNLQVLLPAMHVAKTKQEAADRARARVAA</sequence>
<dbReference type="OrthoDB" id="7982798at2"/>
<evidence type="ECO:0000313" key="1">
    <source>
        <dbReference type="EMBL" id="PXW61610.1"/>
    </source>
</evidence>
<accession>A0A2V3UNA2</accession>
<protein>
    <submittedName>
        <fullName evidence="1">Uncharacterized protein</fullName>
    </submittedName>
</protein>
<organism evidence="1 2">
    <name type="scientific">Chelatococcus asaccharovorans</name>
    <dbReference type="NCBI Taxonomy" id="28210"/>
    <lineage>
        <taxon>Bacteria</taxon>
        <taxon>Pseudomonadati</taxon>
        <taxon>Pseudomonadota</taxon>
        <taxon>Alphaproteobacteria</taxon>
        <taxon>Hyphomicrobiales</taxon>
        <taxon>Chelatococcaceae</taxon>
        <taxon>Chelatococcus</taxon>
    </lineage>
</organism>
<comment type="caution">
    <text evidence="1">The sequence shown here is derived from an EMBL/GenBank/DDBJ whole genome shotgun (WGS) entry which is preliminary data.</text>
</comment>
<evidence type="ECO:0000313" key="2">
    <source>
        <dbReference type="Proteomes" id="UP000248021"/>
    </source>
</evidence>
<dbReference type="AlphaFoldDB" id="A0A2V3UNA2"/>
<dbReference type="EMBL" id="QJJK01000003">
    <property type="protein sequence ID" value="PXW61610.1"/>
    <property type="molecule type" value="Genomic_DNA"/>
</dbReference>
<proteinExistence type="predicted"/>